<dbReference type="SMART" id="SM00507">
    <property type="entry name" value="HNHc"/>
    <property type="match status" value="1"/>
</dbReference>
<evidence type="ECO:0000259" key="3">
    <source>
        <dbReference type="SMART" id="SM00507"/>
    </source>
</evidence>
<evidence type="ECO:0000313" key="5">
    <source>
        <dbReference type="Proteomes" id="UP000319525"/>
    </source>
</evidence>
<dbReference type="RefSeq" id="WP_141376874.1">
    <property type="nucleotide sequence ID" value="NZ_BJML01000004.1"/>
</dbReference>
<evidence type="ECO:0000256" key="1">
    <source>
        <dbReference type="ARBA" id="ARBA00023450"/>
    </source>
</evidence>
<feature type="region of interest" description="Disordered" evidence="2">
    <location>
        <begin position="1"/>
        <end position="26"/>
    </location>
</feature>
<comment type="similarity">
    <text evidence="1">Belongs to the Rv1128c/1148c/1588c/1702c/1945/3466 family.</text>
</comment>
<organism evidence="4 5">
    <name type="scientific">Microbacterium testaceum</name>
    <name type="common">Aureobacterium testaceum</name>
    <name type="synonym">Brevibacterium testaceum</name>
    <dbReference type="NCBI Taxonomy" id="2033"/>
    <lineage>
        <taxon>Bacteria</taxon>
        <taxon>Bacillati</taxon>
        <taxon>Actinomycetota</taxon>
        <taxon>Actinomycetes</taxon>
        <taxon>Micrococcales</taxon>
        <taxon>Microbacteriaceae</taxon>
        <taxon>Microbacterium</taxon>
    </lineage>
</organism>
<dbReference type="AlphaFoldDB" id="A0A4Y3QL57"/>
<dbReference type="GeneID" id="57144434"/>
<proteinExistence type="inferred from homology"/>
<dbReference type="Pfam" id="PF01844">
    <property type="entry name" value="HNH"/>
    <property type="match status" value="1"/>
</dbReference>
<feature type="domain" description="HNH nuclease" evidence="3">
    <location>
        <begin position="463"/>
        <end position="515"/>
    </location>
</feature>
<comment type="caution">
    <text evidence="4">The sequence shown here is derived from an EMBL/GenBank/DDBJ whole genome shotgun (WGS) entry which is preliminary data.</text>
</comment>
<dbReference type="GO" id="GO:0008270">
    <property type="term" value="F:zinc ion binding"/>
    <property type="evidence" value="ECO:0007669"/>
    <property type="project" value="InterPro"/>
</dbReference>
<dbReference type="InterPro" id="IPR002711">
    <property type="entry name" value="HNH"/>
</dbReference>
<dbReference type="EMBL" id="BJML01000004">
    <property type="protein sequence ID" value="GEB45801.1"/>
    <property type="molecule type" value="Genomic_DNA"/>
</dbReference>
<protein>
    <recommendedName>
        <fullName evidence="3">HNH nuclease domain-containing protein</fullName>
    </recommendedName>
</protein>
<dbReference type="Proteomes" id="UP000319525">
    <property type="component" value="Unassembled WGS sequence"/>
</dbReference>
<dbReference type="GO" id="GO:0003676">
    <property type="term" value="F:nucleic acid binding"/>
    <property type="evidence" value="ECO:0007669"/>
    <property type="project" value="InterPro"/>
</dbReference>
<dbReference type="Pfam" id="PF02720">
    <property type="entry name" value="DUF222"/>
    <property type="match status" value="1"/>
</dbReference>
<accession>A0A4Y3QL57</accession>
<gene>
    <name evidence="4" type="ORF">MTE01_17460</name>
</gene>
<evidence type="ECO:0000256" key="2">
    <source>
        <dbReference type="SAM" id="MobiDB-lite"/>
    </source>
</evidence>
<evidence type="ECO:0000313" key="4">
    <source>
        <dbReference type="EMBL" id="GEB45801.1"/>
    </source>
</evidence>
<sequence length="549" mass="59848">MTRTAHSEDRSTPVFRECDGAPWPSDDELEREAEWAAFREGGDVEWWTDDDLPSKDSAPSAPPRGVPLHLPNRSDAVAGDEAWEWDDITDLLGGEAASVADLDARLGHLECVVTDRQRATADEYRLILAILDDAAFDPTPWVGPDPTLDRAWHDARGRTPGAVRRDRIDLAERAAVAEIAVRLHLSEQTVRTRAAHARTLSDGCPQLWKAFAEGRLSEKHAVDAARLASTLPAGDADAFHRFDDEACPQALALPPAKFAVTARAIRERVHAESIEARHRRAAHDRGVWMRAELDGMASLHALLPADRARAVMSRLDQAARHLRAATDEERTLAQLRADAFADLVTMTEGPAQTAAVPSGSQATVPSPGDASKAPGDGPGAPHEPDSPRTFRSTPPATVVVTIPALTLLGRDTQPATLEGYGPIDLDTARRLAGTATSWIRLLTHPVTGTPLMLDRKTYRVPVVLRRWLGVTSPTCVFPGCGRAARDCDIDHLIAWADGGTTDDDNLDPKCRHHHRLRHESRWDIDRGADGGTAWISPLGGRYRTDPPPF</sequence>
<name>A0A4Y3QL57_MICTE</name>
<feature type="region of interest" description="Disordered" evidence="2">
    <location>
        <begin position="46"/>
        <end position="71"/>
    </location>
</feature>
<dbReference type="GO" id="GO:0004519">
    <property type="term" value="F:endonuclease activity"/>
    <property type="evidence" value="ECO:0007669"/>
    <property type="project" value="InterPro"/>
</dbReference>
<dbReference type="InterPro" id="IPR003870">
    <property type="entry name" value="DUF222"/>
</dbReference>
<reference evidence="4 5" key="1">
    <citation type="submission" date="2019-06" db="EMBL/GenBank/DDBJ databases">
        <title>Whole genome shotgun sequence of Microbacterium testaceum NBRC 12675.</title>
        <authorList>
            <person name="Hosoyama A."/>
            <person name="Uohara A."/>
            <person name="Ohji S."/>
            <person name="Ichikawa N."/>
        </authorList>
    </citation>
    <scope>NUCLEOTIDE SEQUENCE [LARGE SCALE GENOMIC DNA]</scope>
    <source>
        <strain evidence="4 5">NBRC 12675</strain>
    </source>
</reference>
<dbReference type="Gene3D" id="1.10.30.50">
    <property type="match status" value="1"/>
</dbReference>
<dbReference type="InterPro" id="IPR003615">
    <property type="entry name" value="HNH_nuc"/>
</dbReference>
<dbReference type="OrthoDB" id="3261064at2"/>
<feature type="compositionally biased region" description="Basic and acidic residues" evidence="2">
    <location>
        <begin position="1"/>
        <end position="19"/>
    </location>
</feature>
<dbReference type="CDD" id="cd00085">
    <property type="entry name" value="HNHc"/>
    <property type="match status" value="1"/>
</dbReference>
<feature type="region of interest" description="Disordered" evidence="2">
    <location>
        <begin position="350"/>
        <end position="395"/>
    </location>
</feature>